<evidence type="ECO:0000256" key="8">
    <source>
        <dbReference type="ARBA" id="ARBA00023145"/>
    </source>
</evidence>
<keyword evidence="7 13" id="KW-0472">Membrane</keyword>
<dbReference type="Gene3D" id="1.10.238.10">
    <property type="entry name" value="EF-hand"/>
    <property type="match status" value="1"/>
</dbReference>
<dbReference type="PANTHER" id="PTHR10067:SF17">
    <property type="entry name" value="PHOSPHATIDYLSERINE DECARBOXYLASE PROENZYME 2"/>
    <property type="match status" value="1"/>
</dbReference>
<dbReference type="SMART" id="SM00054">
    <property type="entry name" value="EFh"/>
    <property type="match status" value="1"/>
</dbReference>
<dbReference type="EMBL" id="KE346361">
    <property type="protein sequence ID" value="KJE90710.1"/>
    <property type="molecule type" value="Genomic_DNA"/>
</dbReference>
<dbReference type="CDD" id="cd00051">
    <property type="entry name" value="EFh"/>
    <property type="match status" value="1"/>
</dbReference>
<feature type="domain" description="C2" evidence="15">
    <location>
        <begin position="713"/>
        <end position="831"/>
    </location>
</feature>
<dbReference type="PhylomeDB" id="A0A0D2WKE4"/>
<keyword evidence="2" id="KW-0479">Metal-binding</keyword>
<dbReference type="Gene3D" id="2.60.40.150">
    <property type="entry name" value="C2 domain"/>
    <property type="match status" value="1"/>
</dbReference>
<feature type="compositionally biased region" description="Pro residues" evidence="14">
    <location>
        <begin position="1"/>
        <end position="15"/>
    </location>
</feature>
<feature type="region of interest" description="Disordered" evidence="14">
    <location>
        <begin position="122"/>
        <end position="234"/>
    </location>
</feature>
<comment type="subunit">
    <text evidence="13">Heterodimer of a large membrane-associated beta subunit and a small pyruvoyl-containing alpha subunit.</text>
</comment>
<feature type="compositionally biased region" description="Low complexity" evidence="14">
    <location>
        <begin position="253"/>
        <end position="297"/>
    </location>
</feature>
<dbReference type="Proteomes" id="UP000008743">
    <property type="component" value="Unassembled WGS sequence"/>
</dbReference>
<feature type="compositionally biased region" description="Polar residues" evidence="14">
    <location>
        <begin position="346"/>
        <end position="355"/>
    </location>
</feature>
<evidence type="ECO:0000259" key="16">
    <source>
        <dbReference type="PROSITE" id="PS50081"/>
    </source>
</evidence>
<reference evidence="19" key="1">
    <citation type="submission" date="2011-02" db="EMBL/GenBank/DDBJ databases">
        <title>The Genome Sequence of Capsaspora owczarzaki ATCC 30864.</title>
        <authorList>
            <person name="Russ C."/>
            <person name="Cuomo C."/>
            <person name="Burger G."/>
            <person name="Gray M.W."/>
            <person name="Holland P.W.H."/>
            <person name="King N."/>
            <person name="Lang F.B.F."/>
            <person name="Roger A.J."/>
            <person name="Ruiz-Trillo I."/>
            <person name="Young S.K."/>
            <person name="Zeng Q."/>
            <person name="Gargeya S."/>
            <person name="Alvarado L."/>
            <person name="Berlin A."/>
            <person name="Chapman S.B."/>
            <person name="Chen Z."/>
            <person name="Freedman E."/>
            <person name="Gellesch M."/>
            <person name="Goldberg J."/>
            <person name="Griggs A."/>
            <person name="Gujja S."/>
            <person name="Heilman E."/>
            <person name="Heiman D."/>
            <person name="Howarth C."/>
            <person name="Mehta T."/>
            <person name="Neiman D."/>
            <person name="Pearson M."/>
            <person name="Roberts A."/>
            <person name="Saif S."/>
            <person name="Shea T."/>
            <person name="Shenoy N."/>
            <person name="Sisk P."/>
            <person name="Stolte C."/>
            <person name="Sykes S."/>
            <person name="White J."/>
            <person name="Yandava C."/>
            <person name="Haas B."/>
            <person name="Nusbaum C."/>
            <person name="Birren B."/>
        </authorList>
    </citation>
    <scope>NUCLEOTIDE SEQUENCE</scope>
    <source>
        <strain evidence="19">ATCC 30864</strain>
    </source>
</reference>
<feature type="compositionally biased region" description="Acidic residues" evidence="14">
    <location>
        <begin position="329"/>
        <end position="341"/>
    </location>
</feature>
<dbReference type="GO" id="GO:0005509">
    <property type="term" value="F:calcium ion binding"/>
    <property type="evidence" value="ECO:0007669"/>
    <property type="project" value="InterPro"/>
</dbReference>
<comment type="PTM">
    <text evidence="13">Is synthesized initially as an inactive proenzyme. Formation of the active enzyme involves a self-maturation process in which the active site pyruvoyl group is generated from an internal serine residue via an autocatalytic post-translational modification. Two non-identical subunits are generated from the proenzyme in this reaction, and the pyruvate is formed at the N-terminus of the alpha chain, which is derived from the carboxyl end of the proenzyme. The autoendoproteolytic cleavage occurs by a canonical serine protease mechanism, in which the side chain hydroxyl group of the serine supplies its oxygen atom to form the C-terminus of the beta chain, while the remainder of the serine residue undergoes an oxidative deamination to produce ammonia and the pyruvoyl prosthetic group on the alpha chain. During this reaction, the Ser that is part of the protease active site of the proenzyme becomes the pyruvoyl prosthetic group, which constitutes an essential element of the active site of the mature decarboxylase.</text>
</comment>
<dbReference type="HAMAP" id="MF_00663">
    <property type="entry name" value="PS_decarb_PSD_B_type2"/>
    <property type="match status" value="1"/>
</dbReference>
<evidence type="ECO:0000313" key="19">
    <source>
        <dbReference type="Proteomes" id="UP000008743"/>
    </source>
</evidence>
<feature type="active site" description="Charge relay system; for autoendoproteolytic cleavage activity" evidence="13">
    <location>
        <position position="1183"/>
    </location>
</feature>
<feature type="domain" description="Phorbol-ester/DAG-type" evidence="16">
    <location>
        <begin position="542"/>
        <end position="591"/>
    </location>
</feature>
<feature type="region of interest" description="Disordered" evidence="14">
    <location>
        <begin position="1"/>
        <end position="70"/>
    </location>
</feature>
<feature type="domain" description="EF-hand" evidence="17">
    <location>
        <begin position="894"/>
        <end position="929"/>
    </location>
</feature>
<feature type="compositionally biased region" description="Low complexity" evidence="14">
    <location>
        <begin position="698"/>
        <end position="719"/>
    </location>
</feature>
<feature type="compositionally biased region" description="Low complexity" evidence="14">
    <location>
        <begin position="218"/>
        <end position="234"/>
    </location>
</feature>
<evidence type="ECO:0000256" key="10">
    <source>
        <dbReference type="ARBA" id="ARBA00023239"/>
    </source>
</evidence>
<keyword evidence="4" id="KW-0862">Zinc</keyword>
<keyword evidence="11 13" id="KW-1208">Phospholipid metabolism</keyword>
<feature type="compositionally biased region" description="Pro residues" evidence="14">
    <location>
        <begin position="1511"/>
        <end position="1522"/>
    </location>
</feature>
<dbReference type="Pfam" id="PF00130">
    <property type="entry name" value="C1_1"/>
    <property type="match status" value="1"/>
</dbReference>
<feature type="compositionally biased region" description="Low complexity" evidence="14">
    <location>
        <begin position="123"/>
        <end position="142"/>
    </location>
</feature>
<feature type="region of interest" description="Disordered" evidence="14">
    <location>
        <begin position="253"/>
        <end position="513"/>
    </location>
</feature>
<dbReference type="InterPro" id="IPR033179">
    <property type="entry name" value="PSD_type2_pro"/>
</dbReference>
<evidence type="ECO:0000256" key="11">
    <source>
        <dbReference type="ARBA" id="ARBA00023264"/>
    </source>
</evidence>
<dbReference type="Pfam" id="PF02666">
    <property type="entry name" value="PS_Dcarbxylase"/>
    <property type="match status" value="1"/>
</dbReference>
<dbReference type="STRING" id="595528.A0A0D2WKE4"/>
<gene>
    <name evidence="13" type="primary">PSD2</name>
    <name evidence="18" type="ORF">CAOG_001974</name>
</gene>
<feature type="compositionally biased region" description="Polar residues" evidence="14">
    <location>
        <begin position="463"/>
        <end position="474"/>
    </location>
</feature>
<comment type="function">
    <text evidence="13">Catalyzes the formation of phosphatidylethanolamine (PtdEtn) from phosphatidylserine (PtdSer). Plays a central role in phospholipid metabolism and in the interorganelle trafficking of phosphatidylserine.</text>
</comment>
<feature type="region of interest" description="Disordered" evidence="14">
    <location>
        <begin position="595"/>
        <end position="665"/>
    </location>
</feature>
<dbReference type="InterPro" id="IPR003817">
    <property type="entry name" value="PS_Dcarbxylase"/>
</dbReference>
<evidence type="ECO:0000256" key="1">
    <source>
        <dbReference type="ARBA" id="ARBA00022516"/>
    </source>
</evidence>
<dbReference type="SUPFAM" id="SSF47473">
    <property type="entry name" value="EF-hand"/>
    <property type="match status" value="1"/>
</dbReference>
<keyword evidence="10 13" id="KW-0456">Lyase</keyword>
<evidence type="ECO:0000256" key="6">
    <source>
        <dbReference type="ARBA" id="ARBA00023098"/>
    </source>
</evidence>
<protein>
    <recommendedName>
        <fullName evidence="13">Phosphatidylserine decarboxylase proenzyme 2</fullName>
        <ecNumber evidence="13">4.1.1.65</ecNumber>
    </recommendedName>
    <component>
        <recommendedName>
            <fullName evidence="13">Phosphatidylserine decarboxylase 2 beta chain</fullName>
        </recommendedName>
    </component>
    <component>
        <recommendedName>
            <fullName evidence="13">Phosphatidylserine decarboxylase 2 alpha chain</fullName>
        </recommendedName>
    </component>
</protein>
<dbReference type="InParanoid" id="A0A0D2WKE4"/>
<feature type="active site" description="Schiff-base intermediate with substrate; via pyruvic acid; for decarboxylase activity" evidence="13">
    <location>
        <position position="1271"/>
    </location>
</feature>
<dbReference type="InterPro" id="IPR002219">
    <property type="entry name" value="PKC_DAG/PE"/>
</dbReference>
<feature type="active site" description="Charge relay system; for autoendoproteolytic cleavage activity" evidence="13">
    <location>
        <position position="1271"/>
    </location>
</feature>
<dbReference type="SUPFAM" id="SSF57889">
    <property type="entry name" value="Cysteine-rich domain"/>
    <property type="match status" value="1"/>
</dbReference>
<evidence type="ECO:0000256" key="14">
    <source>
        <dbReference type="SAM" id="MobiDB-lite"/>
    </source>
</evidence>
<organism evidence="18 19">
    <name type="scientific">Capsaspora owczarzaki (strain ATCC 30864)</name>
    <dbReference type="NCBI Taxonomy" id="595528"/>
    <lineage>
        <taxon>Eukaryota</taxon>
        <taxon>Filasterea</taxon>
        <taxon>Capsaspora</taxon>
    </lineage>
</organism>
<dbReference type="InterPro" id="IPR011992">
    <property type="entry name" value="EF-hand-dom_pair"/>
</dbReference>
<keyword evidence="6 13" id="KW-0443">Lipid metabolism</keyword>
<dbReference type="PROSITE" id="PS00018">
    <property type="entry name" value="EF_HAND_1"/>
    <property type="match status" value="2"/>
</dbReference>
<keyword evidence="1 13" id="KW-0444">Lipid biosynthesis</keyword>
<dbReference type="PROSITE" id="PS50222">
    <property type="entry name" value="EF_HAND_2"/>
    <property type="match status" value="1"/>
</dbReference>
<keyword evidence="19" id="KW-1185">Reference proteome</keyword>
<comment type="similarity">
    <text evidence="13">Belongs to the phosphatidylserine decarboxylase family. PSD-B subfamily. Eukaryotic type II sub-subfamily.</text>
</comment>
<dbReference type="GO" id="GO:0016540">
    <property type="term" value="P:protein autoprocessing"/>
    <property type="evidence" value="ECO:0007669"/>
    <property type="project" value="UniProtKB-UniRule"/>
</dbReference>
<dbReference type="InterPro" id="IPR035892">
    <property type="entry name" value="C2_domain_sf"/>
</dbReference>
<dbReference type="SMART" id="SM00109">
    <property type="entry name" value="C1"/>
    <property type="match status" value="1"/>
</dbReference>
<evidence type="ECO:0000256" key="4">
    <source>
        <dbReference type="ARBA" id="ARBA00022833"/>
    </source>
</evidence>
<dbReference type="PROSITE" id="PS50081">
    <property type="entry name" value="ZF_DAG_PE_2"/>
    <property type="match status" value="1"/>
</dbReference>
<feature type="compositionally biased region" description="Low complexity" evidence="14">
    <location>
        <begin position="1370"/>
        <end position="1380"/>
    </location>
</feature>
<dbReference type="GO" id="GO:0006646">
    <property type="term" value="P:phosphatidylethanolamine biosynthetic process"/>
    <property type="evidence" value="ECO:0007669"/>
    <property type="project" value="UniProtKB-UniRule"/>
</dbReference>
<evidence type="ECO:0000256" key="2">
    <source>
        <dbReference type="ARBA" id="ARBA00022723"/>
    </source>
</evidence>
<feature type="compositionally biased region" description="Acidic residues" evidence="14">
    <location>
        <begin position="375"/>
        <end position="392"/>
    </location>
</feature>
<dbReference type="SUPFAM" id="SSF49562">
    <property type="entry name" value="C2 domain (Calcium/lipid-binding domain, CaLB)"/>
    <property type="match status" value="1"/>
</dbReference>
<comment type="cofactor">
    <cofactor evidence="13">
        <name>pyruvate</name>
        <dbReference type="ChEBI" id="CHEBI:15361"/>
    </cofactor>
    <text evidence="13">Binds 1 pyruvoyl group covalently per subunit.</text>
</comment>
<feature type="region of interest" description="Disordered" evidence="14">
    <location>
        <begin position="1509"/>
        <end position="1583"/>
    </location>
</feature>
<feature type="modified residue" description="Pyruvic acid (Ser); by autocatalysis" evidence="13">
    <location>
        <position position="1271"/>
    </location>
</feature>
<dbReference type="RefSeq" id="XP_004364842.2">
    <property type="nucleotide sequence ID" value="XM_004364785.2"/>
</dbReference>
<evidence type="ECO:0000256" key="12">
    <source>
        <dbReference type="ARBA" id="ARBA00023317"/>
    </source>
</evidence>
<feature type="compositionally biased region" description="Polar residues" evidence="14">
    <location>
        <begin position="684"/>
        <end position="697"/>
    </location>
</feature>
<evidence type="ECO:0000259" key="17">
    <source>
        <dbReference type="PROSITE" id="PS50222"/>
    </source>
</evidence>
<keyword evidence="3 13" id="KW-0210">Decarboxylase</keyword>
<comment type="catalytic activity">
    <reaction evidence="13">
        <text>a 1,2-diacyl-sn-glycero-3-phospho-L-serine + H(+) = a 1,2-diacyl-sn-glycero-3-phosphoethanolamine + CO2</text>
        <dbReference type="Rhea" id="RHEA:20828"/>
        <dbReference type="ChEBI" id="CHEBI:15378"/>
        <dbReference type="ChEBI" id="CHEBI:16526"/>
        <dbReference type="ChEBI" id="CHEBI:57262"/>
        <dbReference type="ChEBI" id="CHEBI:64612"/>
        <dbReference type="EC" id="4.1.1.65"/>
    </reaction>
</comment>
<feature type="site" description="Cleavage (non-hydrolytic); by autocatalysis" evidence="13">
    <location>
        <begin position="1270"/>
        <end position="1271"/>
    </location>
</feature>
<dbReference type="eggNOG" id="KOG2419">
    <property type="taxonomic scope" value="Eukaryota"/>
</dbReference>
<feature type="compositionally biased region" description="Acidic residues" evidence="14">
    <location>
        <begin position="399"/>
        <end position="424"/>
    </location>
</feature>
<name>A0A0D2WKE4_CAPO3</name>
<dbReference type="EC" id="4.1.1.65" evidence="13"/>
<dbReference type="Pfam" id="PF00168">
    <property type="entry name" value="C2"/>
    <property type="match status" value="1"/>
</dbReference>
<proteinExistence type="inferred from homology"/>
<dbReference type="eggNOG" id="KOG1030">
    <property type="taxonomic scope" value="Eukaryota"/>
</dbReference>
<dbReference type="PROSITE" id="PS00479">
    <property type="entry name" value="ZF_DAG_PE_1"/>
    <property type="match status" value="1"/>
</dbReference>
<comment type="domain">
    <text evidence="13">The C2 domains have an essential, but non-catalytic function. They may facilitate interactions with other proteins and are required for lipid transport function.</text>
</comment>
<feature type="region of interest" description="Disordered" evidence="14">
    <location>
        <begin position="678"/>
        <end position="719"/>
    </location>
</feature>
<dbReference type="CDD" id="cd00030">
    <property type="entry name" value="C2"/>
    <property type="match status" value="1"/>
</dbReference>
<evidence type="ECO:0000256" key="3">
    <source>
        <dbReference type="ARBA" id="ARBA00022793"/>
    </source>
</evidence>
<keyword evidence="9 13" id="KW-0594">Phospholipid biosynthesis</keyword>
<dbReference type="InterPro" id="IPR000008">
    <property type="entry name" value="C2_dom"/>
</dbReference>
<dbReference type="SMART" id="SM00239">
    <property type="entry name" value="C2"/>
    <property type="match status" value="1"/>
</dbReference>
<feature type="chain" id="PRO_5023246494" description="Phosphatidylserine decarboxylase 2 beta chain" evidence="13">
    <location>
        <begin position="1"/>
        <end position="1270"/>
    </location>
</feature>
<feature type="region of interest" description="Disordered" evidence="14">
    <location>
        <begin position="1370"/>
        <end position="1389"/>
    </location>
</feature>
<keyword evidence="5" id="KW-0106">Calcium</keyword>
<feature type="region of interest" description="Disordered" evidence="14">
    <location>
        <begin position="1314"/>
        <end position="1347"/>
    </location>
</feature>
<evidence type="ECO:0000256" key="5">
    <source>
        <dbReference type="ARBA" id="ARBA00022837"/>
    </source>
</evidence>
<feature type="compositionally biased region" description="Low complexity" evidence="14">
    <location>
        <begin position="16"/>
        <end position="59"/>
    </location>
</feature>
<dbReference type="InterPro" id="IPR002048">
    <property type="entry name" value="EF_hand_dom"/>
</dbReference>
<dbReference type="InterPro" id="IPR046349">
    <property type="entry name" value="C1-like_sf"/>
</dbReference>
<dbReference type="Gene3D" id="3.30.60.20">
    <property type="match status" value="1"/>
</dbReference>
<dbReference type="PANTHER" id="PTHR10067">
    <property type="entry name" value="PHOSPHATIDYLSERINE DECARBOXYLASE"/>
    <property type="match status" value="1"/>
</dbReference>
<keyword evidence="12 13" id="KW-0670">Pyruvate</keyword>
<feature type="compositionally biased region" description="Basic and acidic residues" evidence="14">
    <location>
        <begin position="60"/>
        <end position="70"/>
    </location>
</feature>
<evidence type="ECO:0000259" key="15">
    <source>
        <dbReference type="PROSITE" id="PS50004"/>
    </source>
</evidence>
<comment type="pathway">
    <text evidence="13">Phospholipid metabolism; phosphatidylethanolamine biosynthesis; phosphatidylethanolamine from CDP-diacylglycerol: step 2/2.</text>
</comment>
<accession>A0A0D2WKE4</accession>
<dbReference type="InterPro" id="IPR018247">
    <property type="entry name" value="EF_Hand_1_Ca_BS"/>
</dbReference>
<feature type="active site" description="Charge relay system; for autoendoproteolytic cleavage activity" evidence="13">
    <location>
        <position position="1127"/>
    </location>
</feature>
<feature type="compositionally biased region" description="Low complexity" evidence="14">
    <location>
        <begin position="1545"/>
        <end position="1571"/>
    </location>
</feature>
<evidence type="ECO:0000313" key="18">
    <source>
        <dbReference type="EMBL" id="KJE90710.1"/>
    </source>
</evidence>
<dbReference type="GO" id="GO:0004609">
    <property type="term" value="F:phosphatidylserine decarboxylase activity"/>
    <property type="evidence" value="ECO:0007669"/>
    <property type="project" value="UniProtKB-UniRule"/>
</dbReference>
<dbReference type="CDD" id="cd00029">
    <property type="entry name" value="C1"/>
    <property type="match status" value="1"/>
</dbReference>
<dbReference type="PROSITE" id="PS50004">
    <property type="entry name" value="C2"/>
    <property type="match status" value="1"/>
</dbReference>
<evidence type="ECO:0000256" key="13">
    <source>
        <dbReference type="HAMAP-Rule" id="MF_03209"/>
    </source>
</evidence>
<dbReference type="UniPathway" id="UPA00558">
    <property type="reaction ID" value="UER00616"/>
</dbReference>
<dbReference type="OrthoDB" id="5973539at2759"/>
<feature type="compositionally biased region" description="Polar residues" evidence="14">
    <location>
        <begin position="598"/>
        <end position="616"/>
    </location>
</feature>
<dbReference type="Pfam" id="PF13202">
    <property type="entry name" value="EF-hand_5"/>
    <property type="match status" value="1"/>
</dbReference>
<evidence type="ECO:0000256" key="7">
    <source>
        <dbReference type="ARBA" id="ARBA00023136"/>
    </source>
</evidence>
<keyword evidence="8 13" id="KW-0865">Zymogen</keyword>
<feature type="compositionally biased region" description="Low complexity" evidence="14">
    <location>
        <begin position="1335"/>
        <end position="1346"/>
    </location>
</feature>
<feature type="compositionally biased region" description="Basic and acidic residues" evidence="14">
    <location>
        <begin position="200"/>
        <end position="216"/>
    </location>
</feature>
<feature type="compositionally biased region" description="Pro residues" evidence="14">
    <location>
        <begin position="498"/>
        <end position="508"/>
    </location>
</feature>
<sequence length="1583" mass="169370">MSSTRTPPPRPPPPASAASSAIMQTPTALPTRTKTTAATAAAPGTATTSTTTTAAAMTGTHHDDAQGEGDHAVIATQELLAYIERLQRRMSEVLIENDALKSKSVQQAARLGELEALLMSQHAAAGTSNETSTSSTSASAGSRRSRIKQRLVAGVHRSSAGSTGASDHVNDHGWNKSTAAQPAATGRRERIKNVFHRNRKAPDEQQLDHDHDHGDGKAQASLSTPSSSASTGSTGSTGAFGFIARGLFGRNSAPAAPAPSAQSASSSSASSTAARTMSSSSQGSDQSSSVSETDSQQHLANMEHDTTPDDASSSSEVTDESQEEHTEDEHGDDSEDDEGNSEEGSRNASETSSQREFARFNPPRRPVAQMSIDVHDDDDEDEEEAEDEDEDADSHGGNSDDDDDDANDELNDQFSEDFELDEDPTVQPSSNPSAPTVDMRRGFLLLPASEAAAMSPAQVEAAASSNTAAQPTLQRSRSKSTTTSSTSFPPVAVSATSPSPPPSTPPPASSDLVSGLSSFFRRVSSVIAGEPEPEPEPEPPKQHVFSTVHRKRPTWCDVCGALLWSFGRASLTCEDCGMFVHMACKERAGVCDPEAAHAQSSRTQPHSGESASTGPGASQAPPAPTWSMATTIANFGQRAGSVRTHTRRKSSLQRSDNAAKTMAEAVASANAQAQARIAAGTQQRLSDPASSTALTVPSSQTSIASTGSTSSTTSSASAGSMFGRLDDETFLLRLVVVGATNLPKKDFWGTVDPYCIISFADTTYKTRVVRNNRNPVWNQRLLLLVRRTQAKFHLVFTVYDHDYSRSNDYVGYAVITTLNELCNTRTHEMELPLFDAQKDDVQVGSLQVKLEFMKKQQLEVYFWTRLVSFFDHNASNSLEIDELSMLLDALGCDLELEQVHHIFELADTNKDGHISPQELAAVVASEATGHSLIQFERCPVCKQSLPKDDHQTLLHIASCLETDPSSVDDFVMGGFLTSSYACKGWVKKLFGSLTYGRYSLTANNGNILVINRATGLLEEEEIPPHIRLSLRLIYQSRLKRTGGTLIMSNMLKMLRHLTVKQGRKFDDPLSVKHIAPFIRYHHLNMSEFIEPAGGYKTFNEFFYRQLVPGARPLEAPDNPSIALSPADARSNYFPTIHAATDLWIKGDAFTLPTLLDDPVLARRFEGGSLAIFRLAPQDYHRFHIPVNGYISRMYDIEGEYMTVNPMAIRQPDVNVYTENRRQVTLFETSEFGTVVYVSIGATLVGSIAITRHLGETVKRGEEFGYFAFGGSTLVLLFEPGRIIFDEDLMANSGRPVETLVRVGTSFGRGTVVVPVTLPESHQPNKAKAPLNEGESSPPSSKASHPSLEGTNQAIAVLASALPTHVTLPRSSSPLLLGPSPNAGAPRWGPTDPTHLSVASTTDHEVHTAPHQRHATPLLALPILGIATGIQHGTVIPRSATMPDFSSVGEQHSAATPSASSGAHVPLVSRAHGLIGRIQPPHLHLPGIPKVPVPSLRLPASIWRATTAPASVPVPPASAPPASVPDSDDDPSVYASPSGSPPPETVEPAAVPQPVQEAAPESSGSASSNSNALPMDVSQDSSQA</sequence>
<feature type="chain" id="PRO_5023246493" description="Phosphatidylserine decarboxylase 2 alpha chain" evidence="13">
    <location>
        <begin position="1271"/>
        <end position="1583"/>
    </location>
</feature>
<feature type="compositionally biased region" description="Low complexity" evidence="14">
    <location>
        <begin position="479"/>
        <end position="497"/>
    </location>
</feature>
<evidence type="ECO:0000256" key="9">
    <source>
        <dbReference type="ARBA" id="ARBA00023209"/>
    </source>
</evidence>